<dbReference type="Pfam" id="PF00593">
    <property type="entry name" value="TonB_dep_Rec_b-barrel"/>
    <property type="match status" value="1"/>
</dbReference>
<dbReference type="InterPro" id="IPR023997">
    <property type="entry name" value="TonB-dep_OMP_SusC/RagA_CS"/>
</dbReference>
<evidence type="ECO:0000256" key="2">
    <source>
        <dbReference type="ARBA" id="ARBA00022448"/>
    </source>
</evidence>
<dbReference type="Proteomes" id="UP001202248">
    <property type="component" value="Unassembled WGS sequence"/>
</dbReference>
<dbReference type="Gene3D" id="2.170.130.10">
    <property type="entry name" value="TonB-dependent receptor, plug domain"/>
    <property type="match status" value="1"/>
</dbReference>
<dbReference type="Pfam" id="PF07715">
    <property type="entry name" value="Plug"/>
    <property type="match status" value="1"/>
</dbReference>
<evidence type="ECO:0000259" key="11">
    <source>
        <dbReference type="Pfam" id="PF07715"/>
    </source>
</evidence>
<comment type="similarity">
    <text evidence="8 9">Belongs to the TonB-dependent receptor family.</text>
</comment>
<dbReference type="InterPro" id="IPR037066">
    <property type="entry name" value="Plug_dom_sf"/>
</dbReference>
<comment type="caution">
    <text evidence="12">The sequence shown here is derived from an EMBL/GenBank/DDBJ whole genome shotgun (WGS) entry which is preliminary data.</text>
</comment>
<dbReference type="InterPro" id="IPR000531">
    <property type="entry name" value="Beta-barrel_TonB"/>
</dbReference>
<sequence length="1003" mass="108951">MNKTLFLKGKAKLYPLFIIFITSFLCTKAIAKESFSFIEERLITGIVLDASTKEPLEGATISLKKGSTNTISDKAGKFSISVLAEDGILVISHVAYATQEVIITSTTSNIEVLLEPASSEMGEVVVVGYGTQKQKDVTGAVTTLKSSEFNKGIINSPQQLLQGKVSGVNVTSATGEPGGALKITIRGPGSVRSGSSPLFVIDGLPLDNASTGGGDPLNAINPDDIESFDVLKDASATAIYGSRGANGVVIITTKKGKAGTSILTLNAGLGVSKLANKIPVFTADEFRREVPRAGGTLDDKGGNTDWQDLVTRTALTQNYNLTLSGGSKQLVYYASFGAQRQEGIIQNNSLDRYTGRFNATQKLLDDRLVVEANLSFANTKNVRPPITSIIGEALGNNPTYPAYDENGNPAVYQNVLNNPLIYFDLDKEVGTINRVIASISPSLTIIKGLVYKLNFGVDNSNGVRDVQALGSTSPPRDGRYENYQTHNRNTLIENYLTYSRTISSHTFSALAGYSYQKFFIQEKNFSINKIPIGGVEPIYNPGVGTELTLANNRPGGKATINEQQSLFGRVTYQYDSRYLATVNFRADGSTKFGENNKYGYFPSFSLGWRISEEAFLKNSSIVNSLKLRAGWGRTGNQEIEPKITQALFISTSGSYPLYSSGPYPVSYSYARFANPDLQWEVSEQTDLGLDFGFLNGDLSGTIDYFNKKSTNILLQVTPADPVQPALYVWTNEKDMIISNKGIELDLNYRKRINEHLGFGIGGNISFIKNVVKNSPYTIIPSGSAQGSGLTSATINGYINGQPIGTFFLPQFIGIGADSLNNYLDADGNGSFSNDKDRVVLGTGLPSRLYSFYGNFNFKGLDLAVNFNGVSGNKIYDNTANSIFYKAKIAKNTNTTAEATKYPNESNSNTAPVSSRFLKNGSYLRLNNVSLGYNLKTQSMSFLKWASSVRVSVTGQNLFVFTDYDGYDPEVNIDRNIESAVSYGIDYLSYPKARSVIFGLNVSF</sequence>
<dbReference type="SUPFAM" id="SSF56935">
    <property type="entry name" value="Porins"/>
    <property type="match status" value="1"/>
</dbReference>
<dbReference type="InterPro" id="IPR036942">
    <property type="entry name" value="Beta-barrel_TonB_sf"/>
</dbReference>
<accession>A0ABS9SF39</accession>
<keyword evidence="5 9" id="KW-0798">TonB box</keyword>
<dbReference type="InterPro" id="IPR008969">
    <property type="entry name" value="CarboxyPept-like_regulatory"/>
</dbReference>
<dbReference type="InterPro" id="IPR039426">
    <property type="entry name" value="TonB-dep_rcpt-like"/>
</dbReference>
<evidence type="ECO:0000256" key="9">
    <source>
        <dbReference type="RuleBase" id="RU003357"/>
    </source>
</evidence>
<keyword evidence="13" id="KW-1185">Reference proteome</keyword>
<proteinExistence type="inferred from homology"/>
<evidence type="ECO:0000256" key="7">
    <source>
        <dbReference type="ARBA" id="ARBA00023237"/>
    </source>
</evidence>
<keyword evidence="2 8" id="KW-0813">Transport</keyword>
<dbReference type="Gene3D" id="2.40.170.20">
    <property type="entry name" value="TonB-dependent receptor, beta-barrel domain"/>
    <property type="match status" value="1"/>
</dbReference>
<dbReference type="PROSITE" id="PS52016">
    <property type="entry name" value="TONB_DEPENDENT_REC_3"/>
    <property type="match status" value="1"/>
</dbReference>
<feature type="domain" description="TonB-dependent receptor-like beta-barrel" evidence="10">
    <location>
        <begin position="448"/>
        <end position="957"/>
    </location>
</feature>
<keyword evidence="3 8" id="KW-1134">Transmembrane beta strand</keyword>
<dbReference type="Gene3D" id="2.60.40.1120">
    <property type="entry name" value="Carboxypeptidase-like, regulatory domain"/>
    <property type="match status" value="1"/>
</dbReference>
<evidence type="ECO:0000259" key="10">
    <source>
        <dbReference type="Pfam" id="PF00593"/>
    </source>
</evidence>
<keyword evidence="12" id="KW-0675">Receptor</keyword>
<dbReference type="InterPro" id="IPR012910">
    <property type="entry name" value="Plug_dom"/>
</dbReference>
<dbReference type="EMBL" id="JAKWBL010000001">
    <property type="protein sequence ID" value="MCH5596970.1"/>
    <property type="molecule type" value="Genomic_DNA"/>
</dbReference>
<name>A0ABS9SF39_9BACT</name>
<keyword evidence="6 8" id="KW-0472">Membrane</keyword>
<dbReference type="InterPro" id="IPR023996">
    <property type="entry name" value="TonB-dep_OMP_SusC/RagA"/>
</dbReference>
<dbReference type="RefSeq" id="WP_240826384.1">
    <property type="nucleotide sequence ID" value="NZ_JAKWBL010000001.1"/>
</dbReference>
<dbReference type="SUPFAM" id="SSF49464">
    <property type="entry name" value="Carboxypeptidase regulatory domain-like"/>
    <property type="match status" value="1"/>
</dbReference>
<gene>
    <name evidence="12" type="ORF">MKP09_03055</name>
</gene>
<feature type="domain" description="TonB-dependent receptor plug" evidence="11">
    <location>
        <begin position="134"/>
        <end position="248"/>
    </location>
</feature>
<evidence type="ECO:0000256" key="6">
    <source>
        <dbReference type="ARBA" id="ARBA00023136"/>
    </source>
</evidence>
<keyword evidence="7 8" id="KW-0998">Cell outer membrane</keyword>
<evidence type="ECO:0000256" key="8">
    <source>
        <dbReference type="PROSITE-ProRule" id="PRU01360"/>
    </source>
</evidence>
<evidence type="ECO:0000256" key="3">
    <source>
        <dbReference type="ARBA" id="ARBA00022452"/>
    </source>
</evidence>
<organism evidence="12 13">
    <name type="scientific">Niabella ginsengisoli</name>
    <dbReference type="NCBI Taxonomy" id="522298"/>
    <lineage>
        <taxon>Bacteria</taxon>
        <taxon>Pseudomonadati</taxon>
        <taxon>Bacteroidota</taxon>
        <taxon>Chitinophagia</taxon>
        <taxon>Chitinophagales</taxon>
        <taxon>Chitinophagaceae</taxon>
        <taxon>Niabella</taxon>
    </lineage>
</organism>
<reference evidence="12 13" key="1">
    <citation type="submission" date="2022-02" db="EMBL/GenBank/DDBJ databases">
        <authorList>
            <person name="Min J."/>
        </authorList>
    </citation>
    <scope>NUCLEOTIDE SEQUENCE [LARGE SCALE GENOMIC DNA]</scope>
    <source>
        <strain evidence="12 13">GR10-1</strain>
    </source>
</reference>
<evidence type="ECO:0000313" key="13">
    <source>
        <dbReference type="Proteomes" id="UP001202248"/>
    </source>
</evidence>
<comment type="subcellular location">
    <subcellularLocation>
        <location evidence="1 8">Cell outer membrane</location>
        <topology evidence="1 8">Multi-pass membrane protein</topology>
    </subcellularLocation>
</comment>
<dbReference type="Pfam" id="PF13715">
    <property type="entry name" value="CarbopepD_reg_2"/>
    <property type="match status" value="1"/>
</dbReference>
<evidence type="ECO:0000313" key="12">
    <source>
        <dbReference type="EMBL" id="MCH5596970.1"/>
    </source>
</evidence>
<protein>
    <submittedName>
        <fullName evidence="12">TonB-dependent receptor</fullName>
    </submittedName>
</protein>
<evidence type="ECO:0000256" key="4">
    <source>
        <dbReference type="ARBA" id="ARBA00022692"/>
    </source>
</evidence>
<evidence type="ECO:0000256" key="5">
    <source>
        <dbReference type="ARBA" id="ARBA00023077"/>
    </source>
</evidence>
<dbReference type="NCBIfam" id="TIGR04056">
    <property type="entry name" value="OMP_RagA_SusC"/>
    <property type="match status" value="1"/>
</dbReference>
<evidence type="ECO:0000256" key="1">
    <source>
        <dbReference type="ARBA" id="ARBA00004571"/>
    </source>
</evidence>
<dbReference type="NCBIfam" id="TIGR04057">
    <property type="entry name" value="SusC_RagA_signa"/>
    <property type="match status" value="1"/>
</dbReference>
<keyword evidence="4 8" id="KW-0812">Transmembrane</keyword>